<gene>
    <name evidence="4" type="ORF">ACD_2C00069G0004</name>
</gene>
<dbReference type="SUPFAM" id="SSF101960">
    <property type="entry name" value="Stabilizer of iron transporter SufD"/>
    <property type="match status" value="1"/>
</dbReference>
<dbReference type="PANTHER" id="PTHR30508">
    <property type="entry name" value="FES CLUSTER ASSEMBLY PROTEIN SUF"/>
    <property type="match status" value="1"/>
</dbReference>
<accession>K2H294</accession>
<dbReference type="PANTHER" id="PTHR30508:SF1">
    <property type="entry name" value="UPF0051 PROTEIN ABCI8, CHLOROPLASTIC-RELATED"/>
    <property type="match status" value="1"/>
</dbReference>
<comment type="caution">
    <text evidence="4">The sequence shown here is derived from an EMBL/GenBank/DDBJ whole genome shotgun (WGS) entry which is preliminary data.</text>
</comment>
<feature type="domain" description="SUF system FeS cluster assembly SufBD N-terminal" evidence="3">
    <location>
        <begin position="38"/>
        <end position="194"/>
    </location>
</feature>
<name>K2H294_9BACT</name>
<dbReference type="AlphaFoldDB" id="K2H294"/>
<evidence type="ECO:0000256" key="1">
    <source>
        <dbReference type="ARBA" id="ARBA00043967"/>
    </source>
</evidence>
<evidence type="ECO:0000259" key="2">
    <source>
        <dbReference type="Pfam" id="PF01458"/>
    </source>
</evidence>
<dbReference type="InterPro" id="IPR037284">
    <property type="entry name" value="SUF_FeS_clus_asmbl_SufBD_sf"/>
</dbReference>
<dbReference type="GO" id="GO:0016226">
    <property type="term" value="P:iron-sulfur cluster assembly"/>
    <property type="evidence" value="ECO:0007669"/>
    <property type="project" value="InterPro"/>
</dbReference>
<protein>
    <submittedName>
        <fullName evidence="4">FeS assembly protein SufB</fullName>
    </submittedName>
</protein>
<dbReference type="InterPro" id="IPR045595">
    <property type="entry name" value="SufBD_N"/>
</dbReference>
<comment type="similarity">
    <text evidence="1">Belongs to the iron-sulfur cluster assembly SufBD family.</text>
</comment>
<dbReference type="InterPro" id="IPR000825">
    <property type="entry name" value="SUF_FeS_clus_asmbl_SufBD_core"/>
</dbReference>
<evidence type="ECO:0000259" key="3">
    <source>
        <dbReference type="Pfam" id="PF19295"/>
    </source>
</evidence>
<organism evidence="4">
    <name type="scientific">uncultured bacterium</name>
    <name type="common">gcode 4</name>
    <dbReference type="NCBI Taxonomy" id="1234023"/>
    <lineage>
        <taxon>Bacteria</taxon>
        <taxon>environmental samples</taxon>
    </lineage>
</organism>
<evidence type="ECO:0000313" key="4">
    <source>
        <dbReference type="EMBL" id="EKE29970.1"/>
    </source>
</evidence>
<dbReference type="Pfam" id="PF01458">
    <property type="entry name" value="SUFBD_core"/>
    <property type="match status" value="1"/>
</dbReference>
<reference evidence="4" key="1">
    <citation type="journal article" date="2012" name="Science">
        <title>Fermentation, hydrogen, and sulfur metabolism in multiple uncultivated bacterial phyla.</title>
        <authorList>
            <person name="Wrighton K.C."/>
            <person name="Thomas B.C."/>
            <person name="Sharon I."/>
            <person name="Miller C.S."/>
            <person name="Castelle C.J."/>
            <person name="VerBerkmoes N.C."/>
            <person name="Wilkins M.J."/>
            <person name="Hettich R.L."/>
            <person name="Lipton M.S."/>
            <person name="Williams K.H."/>
            <person name="Long P.E."/>
            <person name="Banfield J.F."/>
        </authorList>
    </citation>
    <scope>NUCLEOTIDE SEQUENCE [LARGE SCALE GENOMIC DNA]</scope>
</reference>
<feature type="domain" description="SUF system FeS cluster assembly SufBD core" evidence="2">
    <location>
        <begin position="198"/>
        <end position="429"/>
    </location>
</feature>
<dbReference type="NCBIfam" id="TIGR01980">
    <property type="entry name" value="sufB"/>
    <property type="match status" value="1"/>
</dbReference>
<dbReference type="InterPro" id="IPR010231">
    <property type="entry name" value="SUF_FeS_clus_asmbl_SufB"/>
</dbReference>
<proteinExistence type="inferred from homology"/>
<sequence>MDYSEILDIKEDLNYKNLTSWLTPEVISLISESNDDPSWMREMRLDALEKFLKKPLPGWWPDLSWLNLDNIHYFAKAEDIWKNATSWDDVPENIKNTFDRLGIPEAEKKMLAWVWAQFDSEVVYHSLKKELVEAGIIFKDMSVACKEHPDLLRKYFMKAIPVTDHKFSMLHAAVWSWGTFLYIPKWVKVSEPLQAYFRMNVRAGWQFEHTIIVLEDEAEAHYIEWCSAPKYWTSALHAGCVEIYVGKKARLRYSSVENWSIDTYNLNTKRAIVEENWHIAWVGGNMWAWVTMLYPCSVLVGNWSSASHIWIAFANEWQIIDAGAKVIHIWENTSSKVVAKSLSKAGWVSTYRWFLDIRKSAHNSVASIECDWLILDSRSVSDAIPYIKLENTSSIVAHEASAGKINEEYLFYLESRWIDRKEAENMIVNWFVSPVIKELPMEYAAEMNVLINMEMEK</sequence>
<dbReference type="InterPro" id="IPR055346">
    <property type="entry name" value="Fe-S_cluster_assembly_SufBD"/>
</dbReference>
<dbReference type="EMBL" id="AMFJ01000069">
    <property type="protein sequence ID" value="EKE29970.1"/>
    <property type="molecule type" value="Genomic_DNA"/>
</dbReference>
<dbReference type="Pfam" id="PF19295">
    <property type="entry name" value="SufBD_N"/>
    <property type="match status" value="1"/>
</dbReference>